<dbReference type="EMBL" id="AMGV01000001">
    <property type="protein sequence ID" value="KEF62934.1"/>
    <property type="molecule type" value="Genomic_DNA"/>
</dbReference>
<feature type="compositionally biased region" description="Polar residues" evidence="1">
    <location>
        <begin position="159"/>
        <end position="176"/>
    </location>
</feature>
<name>A0A072PS60_9EURO</name>
<keyword evidence="3" id="KW-1185">Reference proteome</keyword>
<comment type="caution">
    <text evidence="2">The sequence shown here is derived from an EMBL/GenBank/DDBJ whole genome shotgun (WGS) entry which is preliminary data.</text>
</comment>
<evidence type="ECO:0008006" key="4">
    <source>
        <dbReference type="Google" id="ProtNLM"/>
    </source>
</evidence>
<evidence type="ECO:0000256" key="1">
    <source>
        <dbReference type="SAM" id="MobiDB-lite"/>
    </source>
</evidence>
<sequence length="420" mass="47615">MSWAHSEFSTHQFNVRNDSYEPHTYIMSLSPVSASVSASPGVRLQQHEPIYRNEFTPRFQPNPFAQTFQHHQYHDFEAYSCSTSPTTTRGRSSSGDTASYMSTPTTPPETEYLNGFSSQYAVQSSQQICSNTVTSAQRYLTRSPPSGDHGDKTPRVANDGSSPSSDKTVTKRSNSEMWCPHSDCHNEEGVPQRRFSRKADVSRHYSSQHNPKYMDCPKRNCGRKGKDGFTRKDHLVEHLRGFHMEAIAKRETGVKVLVKKGCDDKSNSRKRNGLQNAYCHEMSKPAGPKHEGQVSLQGSVYSMDGLQVGETFDDQGELQQSRMLVQKARMLARRHIQKDQGYSYPRVLELEDGSQKRRTTVKQERNEPQSLRIPQEPMQHLPIQTQPPGFNLHQDLSPQDYTSNTMTFSAQYPSALGYHS</sequence>
<dbReference type="GeneID" id="25275858"/>
<evidence type="ECO:0000313" key="3">
    <source>
        <dbReference type="Proteomes" id="UP000027920"/>
    </source>
</evidence>
<feature type="region of interest" description="Disordered" evidence="1">
    <location>
        <begin position="81"/>
        <end position="109"/>
    </location>
</feature>
<protein>
    <recommendedName>
        <fullName evidence="4">C2H2-type domain-containing protein</fullName>
    </recommendedName>
</protein>
<evidence type="ECO:0000313" key="2">
    <source>
        <dbReference type="EMBL" id="KEF62934.1"/>
    </source>
</evidence>
<organism evidence="2 3">
    <name type="scientific">Exophiala aquamarina CBS 119918</name>
    <dbReference type="NCBI Taxonomy" id="1182545"/>
    <lineage>
        <taxon>Eukaryota</taxon>
        <taxon>Fungi</taxon>
        <taxon>Dikarya</taxon>
        <taxon>Ascomycota</taxon>
        <taxon>Pezizomycotina</taxon>
        <taxon>Eurotiomycetes</taxon>
        <taxon>Chaetothyriomycetidae</taxon>
        <taxon>Chaetothyriales</taxon>
        <taxon>Herpotrichiellaceae</taxon>
        <taxon>Exophiala</taxon>
    </lineage>
</organism>
<proteinExistence type="predicted"/>
<dbReference type="VEuPathDB" id="FungiDB:A1O9_00908"/>
<dbReference type="STRING" id="1182545.A0A072PS60"/>
<reference evidence="2 3" key="1">
    <citation type="submission" date="2013-03" db="EMBL/GenBank/DDBJ databases">
        <title>The Genome Sequence of Exophiala aquamarina CBS 119918.</title>
        <authorList>
            <consortium name="The Broad Institute Genomics Platform"/>
            <person name="Cuomo C."/>
            <person name="de Hoog S."/>
            <person name="Gorbushina A."/>
            <person name="Walker B."/>
            <person name="Young S.K."/>
            <person name="Zeng Q."/>
            <person name="Gargeya S."/>
            <person name="Fitzgerald M."/>
            <person name="Haas B."/>
            <person name="Abouelleil A."/>
            <person name="Allen A.W."/>
            <person name="Alvarado L."/>
            <person name="Arachchi H.M."/>
            <person name="Berlin A.M."/>
            <person name="Chapman S.B."/>
            <person name="Gainer-Dewar J."/>
            <person name="Goldberg J."/>
            <person name="Griggs A."/>
            <person name="Gujja S."/>
            <person name="Hansen M."/>
            <person name="Howarth C."/>
            <person name="Imamovic A."/>
            <person name="Ireland A."/>
            <person name="Larimer J."/>
            <person name="McCowan C."/>
            <person name="Murphy C."/>
            <person name="Pearson M."/>
            <person name="Poon T.W."/>
            <person name="Priest M."/>
            <person name="Roberts A."/>
            <person name="Saif S."/>
            <person name="Shea T."/>
            <person name="Sisk P."/>
            <person name="Sykes S."/>
            <person name="Wortman J."/>
            <person name="Nusbaum C."/>
            <person name="Birren B."/>
        </authorList>
    </citation>
    <scope>NUCLEOTIDE SEQUENCE [LARGE SCALE GENOMIC DNA]</scope>
    <source>
        <strain evidence="2 3">CBS 119918</strain>
    </source>
</reference>
<gene>
    <name evidence="2" type="ORF">A1O9_00908</name>
</gene>
<dbReference type="AlphaFoldDB" id="A0A072PS60"/>
<accession>A0A072PS60</accession>
<dbReference type="OrthoDB" id="2687452at2759"/>
<feature type="compositionally biased region" description="Low complexity" evidence="1">
    <location>
        <begin position="81"/>
        <end position="99"/>
    </location>
</feature>
<feature type="region of interest" description="Disordered" evidence="1">
    <location>
        <begin position="197"/>
        <end position="219"/>
    </location>
</feature>
<dbReference type="Proteomes" id="UP000027920">
    <property type="component" value="Unassembled WGS sequence"/>
</dbReference>
<dbReference type="HOGENOM" id="CLU_653883_0_0_1"/>
<feature type="region of interest" description="Disordered" evidence="1">
    <location>
        <begin position="139"/>
        <end position="176"/>
    </location>
</feature>
<dbReference type="RefSeq" id="XP_013265524.1">
    <property type="nucleotide sequence ID" value="XM_013410070.1"/>
</dbReference>